<dbReference type="EMBL" id="CP021377">
    <property type="protein sequence ID" value="ART83362.1"/>
    <property type="molecule type" value="Genomic_DNA"/>
</dbReference>
<feature type="region of interest" description="Disordered" evidence="1">
    <location>
        <begin position="125"/>
        <end position="172"/>
    </location>
</feature>
<sequence>MFITKSNKKNQWQISGYVSKTFIKHGQYGPFGMFVVAIDDGYYSKKEQKFIERTQFIAVDVGKLKDLPPLAIGDYLDLEGKFEIEQWEDKETGKPRTEVKLKAMKLNTHIPAGICQLLKEQGYIKPPQQGAKAPQPGGQQSQKQGGNQSAASPQAPPPQYGGYNQQRGGNST</sequence>
<dbReference type="InterPro" id="IPR012340">
    <property type="entry name" value="NA-bd_OB-fold"/>
</dbReference>
<name>A0A1Y0D724_9GAMM</name>
<dbReference type="Gene3D" id="2.40.50.140">
    <property type="entry name" value="Nucleic acid-binding proteins"/>
    <property type="match status" value="1"/>
</dbReference>
<evidence type="ECO:0000256" key="1">
    <source>
        <dbReference type="SAM" id="MobiDB-lite"/>
    </source>
</evidence>
<dbReference type="AlphaFoldDB" id="A0A1Y0D724"/>
<dbReference type="KEGG" id="opf:CBP31_12625"/>
<evidence type="ECO:0000313" key="2">
    <source>
        <dbReference type="EMBL" id="ART83362.1"/>
    </source>
</evidence>
<feature type="compositionally biased region" description="Low complexity" evidence="1">
    <location>
        <begin position="125"/>
        <end position="153"/>
    </location>
</feature>
<dbReference type="Proteomes" id="UP000243937">
    <property type="component" value="Chromosome"/>
</dbReference>
<dbReference type="OrthoDB" id="9809878at2"/>
<reference evidence="2 3" key="1">
    <citation type="journal article" date="2014" name="Int. J. Syst. Evol. Microbiol.">
        <title>Oceanisphaera profunda sp. nov., a marine bacterium isolated from deep-sea sediment, and emended description of the genus Oceanisphaera.</title>
        <authorList>
            <person name="Xu Z."/>
            <person name="Zhang X.Y."/>
            <person name="Su H.N."/>
            <person name="Yu Z.C."/>
            <person name="Liu C."/>
            <person name="Li H."/>
            <person name="Chen X.L."/>
            <person name="Song X.Y."/>
            <person name="Xie B.B."/>
            <person name="Qin Q.L."/>
            <person name="Zhou B.C."/>
            <person name="Shi M."/>
            <person name="Huang Y."/>
            <person name="Zhang Y.Z."/>
        </authorList>
    </citation>
    <scope>NUCLEOTIDE SEQUENCE [LARGE SCALE GENOMIC DNA]</scope>
    <source>
        <strain evidence="2 3">SM1222</strain>
    </source>
</reference>
<feature type="compositionally biased region" description="Low complexity" evidence="1">
    <location>
        <begin position="160"/>
        <end position="172"/>
    </location>
</feature>
<protein>
    <recommendedName>
        <fullName evidence="4">Single-stranded DNA-binding protein</fullName>
    </recommendedName>
</protein>
<dbReference type="SUPFAM" id="SSF50249">
    <property type="entry name" value="Nucleic acid-binding proteins"/>
    <property type="match status" value="1"/>
</dbReference>
<dbReference type="RefSeq" id="WP_087037832.1">
    <property type="nucleotide sequence ID" value="NZ_CP021377.1"/>
</dbReference>
<organism evidence="2 3">
    <name type="scientific">Oceanisphaera profunda</name>
    <dbReference type="NCBI Taxonomy" id="1416627"/>
    <lineage>
        <taxon>Bacteria</taxon>
        <taxon>Pseudomonadati</taxon>
        <taxon>Pseudomonadota</taxon>
        <taxon>Gammaproteobacteria</taxon>
        <taxon>Aeromonadales</taxon>
        <taxon>Aeromonadaceae</taxon>
        <taxon>Oceanisphaera</taxon>
    </lineage>
</organism>
<evidence type="ECO:0000313" key="3">
    <source>
        <dbReference type="Proteomes" id="UP000243937"/>
    </source>
</evidence>
<evidence type="ECO:0008006" key="4">
    <source>
        <dbReference type="Google" id="ProtNLM"/>
    </source>
</evidence>
<keyword evidence="3" id="KW-1185">Reference proteome</keyword>
<accession>A0A1Y0D724</accession>
<proteinExistence type="predicted"/>
<gene>
    <name evidence="2" type="ORF">CBP31_12625</name>
</gene>